<proteinExistence type="predicted"/>
<protein>
    <recommendedName>
        <fullName evidence="4">CARDB domain-containing protein</fullName>
    </recommendedName>
</protein>
<dbReference type="Gene3D" id="2.60.40.10">
    <property type="entry name" value="Immunoglobulins"/>
    <property type="match status" value="1"/>
</dbReference>
<sequence length="1437" mass="156399">MMKRLMFTVCICLVSVKASATNPRVSNVHANQRVGTQLVDIFYDLSDDSNDVSEVAVTIMDTGSNILASSFSGYIGDGISNGINHKVVWNAGADWPDQYSTSIEVEVKAYQRFCGDCPPDGDIRAAAWEVAGGGIKNYYRAAPGSTNFFSDEVTFSFRGEDEVLCMVPYDLHISGLRKQPHDGWSNWYYAGYGDWAVADYEYTFFSRHLDCLFRDSRHPDLNPIDKFWGGSTEVGGRTRFSYTLDSVWDREAFLHGSVYVLPMKDNVEGGDSEILVQEHAGSIDNIKLNTTAGDKPVISVWGTFFNKFKPGTFLADFQLQDVVTVDVDWNGFGAGVIVFEKADGTELQRSSSNTYQIDLGAFGVGRSLYVRAVAADGTQSDRVRCAFRIIYMPVLFDSYGIGGVEMFSVELDRKNGVVTYTLTVPLEWGVAKKEVKLPKKTVKDKKLSLDVGMAMSGSISSDGTFALTLSKTKDAKWKPLGNDTTLTLEGELGGRLGGDYAVGDNDEWKVWGAARLYLESEYTSPPAYLGVLPIYVRLKVEGKAGAEAMIGWEDELIWELAIPAEVAISLIGGLGFADVASYEVILGGRLRMRLQVNQDPAFGYLSLGWFVKTKTTFLFYTRTRTRVDETYDLLGDSADADYGLIELSTMADISQALHEPSMAGFEIMPRDYLYKAQQLPATVDANDLENHVVVPSVFPESNPALAEAGDGLRLVWLMDDPVRSSENRLVLVEQTRPATGGVWSATTPVWDDGTLDAEPEIAGGGAFLVLAWQNSAMGFPVDIAIEDVLPHQEIAVAVWDGASWSSTNLTDNTVMDRTPNAAAGSNGTAMVTWVRGTDEDLVGSSNAPNTVLYSMYNGSEWSEPASVATNLPMMLWSDLAFDGNRGLWVCCLDLDDNQDTENDQELFGASWNGTAWSELVQLTSNEVQDINPQTVYDDTGQVFISWLQDEKFMLAESADLAGAVVCGSDPASGSASAYKLVSGNGNLGIVWELMDADGEQEPHIVYYDPIHNQWGDPVVLLENTSQVERAFNGLFAENGTLVLAYNRDSYSLGTNDAPQVDQTDLCVLDYGIESDVAFSASAIVSSPPVEVGDYITLQSWVVNHGCSGVSNVLVRFYVGDPTNGALQDISIGFLPGGGRQCVSLEWLTSPDFEWNEVLAVIDPDGVCPDANRANNETRWTLPGAVLEIDFLEATPLGDGWHQIDAVVTNRGLETATGTFELAFQLHPASGGTNLLETVGSSGVAPGGSVAFSNRWFGAGALGAPSELLYAVLSGDQGQILDEVFVQFDNPLDSDFDQITDAEEVRAGTDPYSSDTDGDGLDDYVELLVVGSDALSTDTDSDGATDLNEYIAGTGLMDSSTYFRVEGVDVTNSNGFYRFGFSVDTVTGRVYDIEYCDSLNVPTWNTLTTNRTGINGLIHFSDSADTSNRCYRARVRMD</sequence>
<dbReference type="RefSeq" id="WP_136078521.1">
    <property type="nucleotide sequence ID" value="NZ_CAAHFG010000001.1"/>
</dbReference>
<evidence type="ECO:0008006" key="4">
    <source>
        <dbReference type="Google" id="ProtNLM"/>
    </source>
</evidence>
<dbReference type="Proteomes" id="UP000366872">
    <property type="component" value="Unassembled WGS sequence"/>
</dbReference>
<reference evidence="2 3" key="1">
    <citation type="submission" date="2019-04" db="EMBL/GenBank/DDBJ databases">
        <authorList>
            <person name="Van Vliet M D."/>
        </authorList>
    </citation>
    <scope>NUCLEOTIDE SEQUENCE [LARGE SCALE GENOMIC DNA]</scope>
    <source>
        <strain evidence="2 3">F1</strain>
    </source>
</reference>
<evidence type="ECO:0000313" key="2">
    <source>
        <dbReference type="EMBL" id="VGO12895.1"/>
    </source>
</evidence>
<evidence type="ECO:0000313" key="3">
    <source>
        <dbReference type="Proteomes" id="UP000366872"/>
    </source>
</evidence>
<organism evidence="2 3">
    <name type="scientific">Pontiella desulfatans</name>
    <dbReference type="NCBI Taxonomy" id="2750659"/>
    <lineage>
        <taxon>Bacteria</taxon>
        <taxon>Pseudomonadati</taxon>
        <taxon>Kiritimatiellota</taxon>
        <taxon>Kiritimatiellia</taxon>
        <taxon>Kiritimatiellales</taxon>
        <taxon>Pontiellaceae</taxon>
        <taxon>Pontiella</taxon>
    </lineage>
</organism>
<dbReference type="EMBL" id="CAAHFG010000001">
    <property type="protein sequence ID" value="VGO12895.1"/>
    <property type="molecule type" value="Genomic_DNA"/>
</dbReference>
<evidence type="ECO:0000256" key="1">
    <source>
        <dbReference type="SAM" id="SignalP"/>
    </source>
</evidence>
<accession>A0A6C2TZ65</accession>
<dbReference type="Gene3D" id="2.120.10.70">
    <property type="entry name" value="Fucose-specific lectin"/>
    <property type="match status" value="1"/>
</dbReference>
<feature type="chain" id="PRO_5025646606" description="CARDB domain-containing protein" evidence="1">
    <location>
        <begin position="21"/>
        <end position="1437"/>
    </location>
</feature>
<name>A0A6C2TZ65_PONDE</name>
<dbReference type="InterPro" id="IPR013783">
    <property type="entry name" value="Ig-like_fold"/>
</dbReference>
<feature type="signal peptide" evidence="1">
    <location>
        <begin position="1"/>
        <end position="20"/>
    </location>
</feature>
<gene>
    <name evidence="2" type="ORF">PDESU_01449</name>
</gene>
<keyword evidence="1" id="KW-0732">Signal</keyword>
<keyword evidence="3" id="KW-1185">Reference proteome</keyword>